<dbReference type="InterPro" id="IPR007757">
    <property type="entry name" value="MT-A70-like"/>
</dbReference>
<dbReference type="EMBL" id="PVWQ01000008">
    <property type="protein sequence ID" value="RDW74685.1"/>
    <property type="molecule type" value="Genomic_DNA"/>
</dbReference>
<dbReference type="PANTHER" id="PTHR12829">
    <property type="entry name" value="N6-ADENOSINE-METHYLTRANSFERASE"/>
    <property type="match status" value="1"/>
</dbReference>
<dbReference type="AlphaFoldDB" id="A0A3D8RKW4"/>
<evidence type="ECO:0000313" key="3">
    <source>
        <dbReference type="EMBL" id="RDW74685.1"/>
    </source>
</evidence>
<organism evidence="3 4">
    <name type="scientific">Aspergillus mulundensis</name>
    <dbReference type="NCBI Taxonomy" id="1810919"/>
    <lineage>
        <taxon>Eukaryota</taxon>
        <taxon>Fungi</taxon>
        <taxon>Dikarya</taxon>
        <taxon>Ascomycota</taxon>
        <taxon>Pezizomycotina</taxon>
        <taxon>Eurotiomycetes</taxon>
        <taxon>Eurotiomycetidae</taxon>
        <taxon>Eurotiales</taxon>
        <taxon>Aspergillaceae</taxon>
        <taxon>Aspergillus</taxon>
        <taxon>Aspergillus subgen. Nidulantes</taxon>
    </lineage>
</organism>
<keyword evidence="4" id="KW-1185">Reference proteome</keyword>
<feature type="compositionally biased region" description="Basic and acidic residues" evidence="2">
    <location>
        <begin position="167"/>
        <end position="181"/>
    </location>
</feature>
<sequence length="546" mass="60880">MGTNSSILYENPSSTVFLVDIPTSIALAQDFSPQSNSGTSNNTEPDSITSLYKKTVKRRHIISSTPLKQPYAVSNEPKSETARTKVLEQTPQSEKDIHGAVCLLASNALSEIKHYYPKDSEWCLPRYLLEDEDGKESGEDSKQNEKARSKWLDEIRDGKRARGKKRRQDEHPDASDGKEQGDPQFFDIQVPSRQLSADENDQFQRQPPLILAPGRNRFEDESKICNTLVKNTSSDTTTIELRDPFAIKSLRRFSFDSKQAHKRGHVREHVFIIPPLSKFILCNLPLSDELDYANPTPIPDLDPDQKFNLIVLDPPWANRSVRRSGHYQTQTYLDNEMLMGYISSVFAAHSHPGPPPLPGDTLDRDKFKSNLSIAAIWTTNSAKSRAIAYGSLIESGFSICEEWVWIKTTVEGEPVTSIEGLWRKPYEILVIGQKGRGLASGSKDSASAGGAGVVRRVIAAVPDVHSRKPNLKELFEKVFFSSDSENGSGTEAVNGPGNKPVEYSALEVFARNLTAGWWACGNEVLKFNSESWWVEADSCRHAPVKS</sequence>
<dbReference type="Pfam" id="PF05063">
    <property type="entry name" value="MT-A70"/>
    <property type="match status" value="1"/>
</dbReference>
<dbReference type="STRING" id="1810919.A0A3D8RKW4"/>
<evidence type="ECO:0008006" key="5">
    <source>
        <dbReference type="Google" id="ProtNLM"/>
    </source>
</evidence>
<gene>
    <name evidence="3" type="ORF">DSM5745_07347</name>
</gene>
<dbReference type="PROSITE" id="PS00092">
    <property type="entry name" value="N6_MTASE"/>
    <property type="match status" value="1"/>
</dbReference>
<dbReference type="InterPro" id="IPR002052">
    <property type="entry name" value="DNA_methylase_N6_adenine_CS"/>
</dbReference>
<dbReference type="GO" id="GO:0032259">
    <property type="term" value="P:methylation"/>
    <property type="evidence" value="ECO:0007669"/>
    <property type="project" value="InterPro"/>
</dbReference>
<dbReference type="GO" id="GO:0005634">
    <property type="term" value="C:nucleus"/>
    <property type="evidence" value="ECO:0007669"/>
    <property type="project" value="TreeGrafter"/>
</dbReference>
<dbReference type="GeneID" id="38117717"/>
<accession>A0A3D8RKW4</accession>
<dbReference type="Proteomes" id="UP000256690">
    <property type="component" value="Unassembled WGS sequence"/>
</dbReference>
<dbReference type="RefSeq" id="XP_026602453.1">
    <property type="nucleotide sequence ID" value="XM_026749363.1"/>
</dbReference>
<dbReference type="OrthoDB" id="61116at2759"/>
<name>A0A3D8RKW4_9EURO</name>
<feature type="compositionally biased region" description="Basic and acidic residues" evidence="2">
    <location>
        <begin position="135"/>
        <end position="160"/>
    </location>
</feature>
<dbReference type="GO" id="GO:0008168">
    <property type="term" value="F:methyltransferase activity"/>
    <property type="evidence" value="ECO:0007669"/>
    <property type="project" value="InterPro"/>
</dbReference>
<dbReference type="GO" id="GO:0003676">
    <property type="term" value="F:nucleic acid binding"/>
    <property type="evidence" value="ECO:0007669"/>
    <property type="project" value="InterPro"/>
</dbReference>
<protein>
    <recommendedName>
        <fullName evidence="5">MT-A70-domain-containing protein</fullName>
    </recommendedName>
</protein>
<dbReference type="PROSITE" id="PS51143">
    <property type="entry name" value="MT_A70"/>
    <property type="match status" value="1"/>
</dbReference>
<evidence type="ECO:0000256" key="2">
    <source>
        <dbReference type="SAM" id="MobiDB-lite"/>
    </source>
</evidence>
<reference evidence="3 4" key="1">
    <citation type="journal article" date="2018" name="IMA Fungus">
        <title>IMA Genome-F 9: Draft genome sequence of Annulohypoxylon stygium, Aspergillus mulundensis, Berkeleyomyces basicola (syn. Thielaviopsis basicola), Ceratocystis smalleyi, two Cercospora beticola strains, Coleophoma cylindrospora, Fusarium fracticaudum, Phialophora cf. hyalina, and Morchella septimelata.</title>
        <authorList>
            <person name="Wingfield B.D."/>
            <person name="Bills G.F."/>
            <person name="Dong Y."/>
            <person name="Huang W."/>
            <person name="Nel W.J."/>
            <person name="Swalarsk-Parry B.S."/>
            <person name="Vaghefi N."/>
            <person name="Wilken P.M."/>
            <person name="An Z."/>
            <person name="de Beer Z.W."/>
            <person name="De Vos L."/>
            <person name="Chen L."/>
            <person name="Duong T.A."/>
            <person name="Gao Y."/>
            <person name="Hammerbacher A."/>
            <person name="Kikkert J.R."/>
            <person name="Li Y."/>
            <person name="Li H."/>
            <person name="Li K."/>
            <person name="Li Q."/>
            <person name="Liu X."/>
            <person name="Ma X."/>
            <person name="Naidoo K."/>
            <person name="Pethybridge S.J."/>
            <person name="Sun J."/>
            <person name="Steenkamp E.T."/>
            <person name="van der Nest M.A."/>
            <person name="van Wyk S."/>
            <person name="Wingfield M.J."/>
            <person name="Xiong C."/>
            <person name="Yue Q."/>
            <person name="Zhang X."/>
        </authorList>
    </citation>
    <scope>NUCLEOTIDE SEQUENCE [LARGE SCALE GENOMIC DNA]</scope>
    <source>
        <strain evidence="3 4">DSM 5745</strain>
    </source>
</reference>
<dbReference type="PANTHER" id="PTHR12829:SF4">
    <property type="entry name" value="N(6)-ADENINE-SPECIFIC METHYLTRANSFERASE METTL4"/>
    <property type="match status" value="1"/>
</dbReference>
<comment type="caution">
    <text evidence="3">The sequence shown here is derived from an EMBL/GenBank/DDBJ whole genome shotgun (WGS) entry which is preliminary data.</text>
</comment>
<feature type="region of interest" description="Disordered" evidence="2">
    <location>
        <begin position="133"/>
        <end position="184"/>
    </location>
</feature>
<feature type="compositionally biased region" description="Basic and acidic residues" evidence="2">
    <location>
        <begin position="77"/>
        <end position="86"/>
    </location>
</feature>
<evidence type="ECO:0000256" key="1">
    <source>
        <dbReference type="PROSITE-ProRule" id="PRU00489"/>
    </source>
</evidence>
<feature type="region of interest" description="Disordered" evidence="2">
    <location>
        <begin position="64"/>
        <end position="92"/>
    </location>
</feature>
<proteinExistence type="inferred from homology"/>
<evidence type="ECO:0000313" key="4">
    <source>
        <dbReference type="Proteomes" id="UP000256690"/>
    </source>
</evidence>
<comment type="similarity">
    <text evidence="1">Belongs to the MT-A70-like family.</text>
</comment>